<organism evidence="2 3">
    <name type="scientific">Coniella lustricola</name>
    <dbReference type="NCBI Taxonomy" id="2025994"/>
    <lineage>
        <taxon>Eukaryota</taxon>
        <taxon>Fungi</taxon>
        <taxon>Dikarya</taxon>
        <taxon>Ascomycota</taxon>
        <taxon>Pezizomycotina</taxon>
        <taxon>Sordariomycetes</taxon>
        <taxon>Sordariomycetidae</taxon>
        <taxon>Diaporthales</taxon>
        <taxon>Schizoparmaceae</taxon>
        <taxon>Coniella</taxon>
    </lineage>
</organism>
<sequence length="77" mass="8857">MRLRFLPFCLFVYRLFAGFAAACQKVQRQTERNTASLAFPSLFSGAYDERAGLPRYVHCTDLLQLRFSARAQPRPGR</sequence>
<protein>
    <recommendedName>
        <fullName evidence="4">Secreted protein</fullName>
    </recommendedName>
</protein>
<keyword evidence="3" id="KW-1185">Reference proteome</keyword>
<keyword evidence="1" id="KW-0732">Signal</keyword>
<evidence type="ECO:0000256" key="1">
    <source>
        <dbReference type="SAM" id="SignalP"/>
    </source>
</evidence>
<proteinExistence type="predicted"/>
<dbReference type="EMBL" id="KZ678584">
    <property type="protein sequence ID" value="PSR78927.1"/>
    <property type="molecule type" value="Genomic_DNA"/>
</dbReference>
<gene>
    <name evidence="2" type="ORF">BD289DRAFT_443126</name>
</gene>
<evidence type="ECO:0000313" key="2">
    <source>
        <dbReference type="EMBL" id="PSR78927.1"/>
    </source>
</evidence>
<evidence type="ECO:0008006" key="4">
    <source>
        <dbReference type="Google" id="ProtNLM"/>
    </source>
</evidence>
<dbReference type="InParanoid" id="A0A2T2ZXE8"/>
<accession>A0A2T2ZXE8</accession>
<feature type="signal peptide" evidence="1">
    <location>
        <begin position="1"/>
        <end position="22"/>
    </location>
</feature>
<feature type="chain" id="PRO_5015510951" description="Secreted protein" evidence="1">
    <location>
        <begin position="23"/>
        <end position="77"/>
    </location>
</feature>
<reference evidence="2 3" key="1">
    <citation type="journal article" date="2018" name="Mycol. Prog.">
        <title>Coniella lustricola, a new species from submerged detritus.</title>
        <authorList>
            <person name="Raudabaugh D.B."/>
            <person name="Iturriaga T."/>
            <person name="Carver A."/>
            <person name="Mondo S."/>
            <person name="Pangilinan J."/>
            <person name="Lipzen A."/>
            <person name="He G."/>
            <person name="Amirebrahimi M."/>
            <person name="Grigoriev I.V."/>
            <person name="Miller A.N."/>
        </authorList>
    </citation>
    <scope>NUCLEOTIDE SEQUENCE [LARGE SCALE GENOMIC DNA]</scope>
    <source>
        <strain evidence="2 3">B22-T-1</strain>
    </source>
</reference>
<dbReference type="AlphaFoldDB" id="A0A2T2ZXE8"/>
<dbReference type="Proteomes" id="UP000241462">
    <property type="component" value="Unassembled WGS sequence"/>
</dbReference>
<evidence type="ECO:0000313" key="3">
    <source>
        <dbReference type="Proteomes" id="UP000241462"/>
    </source>
</evidence>
<name>A0A2T2ZXE8_9PEZI</name>